<proteinExistence type="predicted"/>
<dbReference type="Pfam" id="PF14003">
    <property type="entry name" value="YlbE"/>
    <property type="match status" value="1"/>
</dbReference>
<protein>
    <submittedName>
        <fullName evidence="1">YlbE-like family protein</fullName>
    </submittedName>
</protein>
<comment type="caution">
    <text evidence="1">The sequence shown here is derived from an EMBL/GenBank/DDBJ whole genome shotgun (WGS) entry which is preliminary data.</text>
</comment>
<gene>
    <name evidence="1" type="ORF">ACFO4N_00640</name>
</gene>
<dbReference type="Proteomes" id="UP001596022">
    <property type="component" value="Unassembled WGS sequence"/>
</dbReference>
<dbReference type="EMBL" id="JBHSFW010000001">
    <property type="protein sequence ID" value="MFC4617229.1"/>
    <property type="molecule type" value="Genomic_DNA"/>
</dbReference>
<keyword evidence="2" id="KW-1185">Reference proteome</keyword>
<dbReference type="InterPro" id="IPR025613">
    <property type="entry name" value="YlbE"/>
</dbReference>
<accession>A0ABV9GI65</accession>
<reference evidence="2" key="1">
    <citation type="journal article" date="2019" name="Int. J. Syst. Evol. Microbiol.">
        <title>The Global Catalogue of Microorganisms (GCM) 10K type strain sequencing project: providing services to taxonomists for standard genome sequencing and annotation.</title>
        <authorList>
            <consortium name="The Broad Institute Genomics Platform"/>
            <consortium name="The Broad Institute Genome Sequencing Center for Infectious Disease"/>
            <person name="Wu L."/>
            <person name="Ma J."/>
        </authorList>
    </citation>
    <scope>NUCLEOTIDE SEQUENCE [LARGE SCALE GENOMIC DNA]</scope>
    <source>
        <strain evidence="2">CGMCC 1.16306</strain>
    </source>
</reference>
<evidence type="ECO:0000313" key="1">
    <source>
        <dbReference type="EMBL" id="MFC4617229.1"/>
    </source>
</evidence>
<organism evidence="1 2">
    <name type="scientific">Camelliibacillus cellulosilyticus</name>
    <dbReference type="NCBI Taxonomy" id="2174486"/>
    <lineage>
        <taxon>Bacteria</taxon>
        <taxon>Bacillati</taxon>
        <taxon>Bacillota</taxon>
        <taxon>Bacilli</taxon>
        <taxon>Bacillales</taxon>
        <taxon>Sporolactobacillaceae</taxon>
        <taxon>Camelliibacillus</taxon>
    </lineage>
</organism>
<name>A0ABV9GI65_9BACL</name>
<dbReference type="RefSeq" id="WP_376844284.1">
    <property type="nucleotide sequence ID" value="NZ_JBHSFW010000001.1"/>
</dbReference>
<sequence>MRAELIRYLDTRPDIRHFIRMNPEWYRKLARDPRILPSIHQKVDDFFGRTLEKRVERFADQLNMLNLLMDLVIMTGEQKKEAP</sequence>
<evidence type="ECO:0000313" key="2">
    <source>
        <dbReference type="Proteomes" id="UP001596022"/>
    </source>
</evidence>